<evidence type="ECO:0000259" key="1">
    <source>
        <dbReference type="Pfam" id="PF12697"/>
    </source>
</evidence>
<protein>
    <submittedName>
        <fullName evidence="2">Alpha/beta fold hydrolase</fullName>
    </submittedName>
</protein>
<feature type="domain" description="AB hydrolase-1" evidence="1">
    <location>
        <begin position="8"/>
        <end position="128"/>
    </location>
</feature>
<keyword evidence="3" id="KW-1185">Reference proteome</keyword>
<dbReference type="GO" id="GO:0016787">
    <property type="term" value="F:hydrolase activity"/>
    <property type="evidence" value="ECO:0007669"/>
    <property type="project" value="UniProtKB-KW"/>
</dbReference>
<dbReference type="Gene3D" id="3.40.50.1820">
    <property type="entry name" value="alpha/beta hydrolase"/>
    <property type="match status" value="1"/>
</dbReference>
<evidence type="ECO:0000313" key="2">
    <source>
        <dbReference type="EMBL" id="MBC2607756.1"/>
    </source>
</evidence>
<dbReference type="PANTHER" id="PTHR37946:SF1">
    <property type="entry name" value="SLL1969 PROTEIN"/>
    <property type="match status" value="1"/>
</dbReference>
<gene>
    <name evidence="2" type="ORF">H5P27_17010</name>
</gene>
<dbReference type="PANTHER" id="PTHR37946">
    <property type="entry name" value="SLL1969 PROTEIN"/>
    <property type="match status" value="1"/>
</dbReference>
<dbReference type="AlphaFoldDB" id="A0A7X1B8Y7"/>
<dbReference type="Pfam" id="PF12697">
    <property type="entry name" value="Abhydrolase_6"/>
    <property type="match status" value="1"/>
</dbReference>
<proteinExistence type="predicted"/>
<dbReference type="Proteomes" id="UP000526501">
    <property type="component" value="Unassembled WGS sequence"/>
</dbReference>
<dbReference type="SUPFAM" id="SSF53474">
    <property type="entry name" value="alpha/beta-Hydrolases"/>
    <property type="match status" value="1"/>
</dbReference>
<dbReference type="InterPro" id="IPR000073">
    <property type="entry name" value="AB_hydrolase_1"/>
</dbReference>
<dbReference type="InterPro" id="IPR029058">
    <property type="entry name" value="AB_hydrolase_fold"/>
</dbReference>
<reference evidence="2 3" key="1">
    <citation type="submission" date="2020-07" db="EMBL/GenBank/DDBJ databases">
        <authorList>
            <person name="Feng X."/>
        </authorList>
    </citation>
    <scope>NUCLEOTIDE SEQUENCE [LARGE SCALE GENOMIC DNA]</scope>
    <source>
        <strain evidence="2 3">JCM23202</strain>
    </source>
</reference>
<name>A0A7X1B8Y7_9BACT</name>
<comment type="caution">
    <text evidence="2">The sequence shown here is derived from an EMBL/GenBank/DDBJ whole genome shotgun (WGS) entry which is preliminary data.</text>
</comment>
<sequence length="216" mass="23615">MDEREPLVVLLHGLARTSRSMRPMAKYLERHGFNTLCLSYPSTKAPVEKLAGQVRSAIRDQCGGRRLLHFVTHSMGGILLRVMQRDEPMPNLGRAVMLCPPNKGSQIVDRLGGWRLFGWLNGPAGRQLVTGPLGLPETLGKANFEVGVLAGNRTFDPILSRLLPGENDGKVAVSHMELEGQADFKIVPATHTFVMSNGEAQANTLAFLKNGAFIHP</sequence>
<evidence type="ECO:0000313" key="3">
    <source>
        <dbReference type="Proteomes" id="UP000526501"/>
    </source>
</evidence>
<dbReference type="EMBL" id="JACHVC010000013">
    <property type="protein sequence ID" value="MBC2607756.1"/>
    <property type="molecule type" value="Genomic_DNA"/>
</dbReference>
<keyword evidence="2" id="KW-0378">Hydrolase</keyword>
<organism evidence="2 3">
    <name type="scientific">Pelagicoccus albus</name>
    <dbReference type="NCBI Taxonomy" id="415222"/>
    <lineage>
        <taxon>Bacteria</taxon>
        <taxon>Pseudomonadati</taxon>
        <taxon>Verrucomicrobiota</taxon>
        <taxon>Opitutia</taxon>
        <taxon>Puniceicoccales</taxon>
        <taxon>Pelagicoccaceae</taxon>
        <taxon>Pelagicoccus</taxon>
    </lineage>
</organism>
<accession>A0A7X1B8Y7</accession>